<dbReference type="Proteomes" id="UP000177506">
    <property type="component" value="Unassembled WGS sequence"/>
</dbReference>
<protein>
    <submittedName>
        <fullName evidence="1">Uncharacterized protein</fullName>
    </submittedName>
</protein>
<sequence>MPFRFDARGGSTLGAPPRALAGYAAACRAASCPGAGIAVGFKVLIHKIKTGRSTPVFFALKHLAGALCHLVARPGQAI</sequence>
<gene>
    <name evidence="1" type="ORF">BEN49_03745</name>
</gene>
<name>A0A1G1TMV8_9BACT</name>
<accession>A0A1G1TMV8</accession>
<organism evidence="1 2">
    <name type="scientific">Hymenobacter coccineus</name>
    <dbReference type="NCBI Taxonomy" id="1908235"/>
    <lineage>
        <taxon>Bacteria</taxon>
        <taxon>Pseudomonadati</taxon>
        <taxon>Bacteroidota</taxon>
        <taxon>Cytophagia</taxon>
        <taxon>Cytophagales</taxon>
        <taxon>Hymenobacteraceae</taxon>
        <taxon>Hymenobacter</taxon>
    </lineage>
</organism>
<proteinExistence type="predicted"/>
<comment type="caution">
    <text evidence="1">The sequence shown here is derived from an EMBL/GenBank/DDBJ whole genome shotgun (WGS) entry which is preliminary data.</text>
</comment>
<evidence type="ECO:0000313" key="1">
    <source>
        <dbReference type="EMBL" id="OGX92155.1"/>
    </source>
</evidence>
<dbReference type="EMBL" id="MDZA01000011">
    <property type="protein sequence ID" value="OGX92155.1"/>
    <property type="molecule type" value="Genomic_DNA"/>
</dbReference>
<keyword evidence="2" id="KW-1185">Reference proteome</keyword>
<dbReference type="AlphaFoldDB" id="A0A1G1TMV8"/>
<evidence type="ECO:0000313" key="2">
    <source>
        <dbReference type="Proteomes" id="UP000177506"/>
    </source>
</evidence>
<reference evidence="1 2" key="1">
    <citation type="submission" date="2016-08" db="EMBL/GenBank/DDBJ databases">
        <title>Hymenobacter coccineus sp. nov., Hymenobacter lapidarius sp. nov. and Hymenobacter glacialis sp. nov., isolated from Antarctic soil.</title>
        <authorList>
            <person name="Sedlacek I."/>
            <person name="Kralova S."/>
            <person name="Kyrova K."/>
            <person name="Maslanova I."/>
            <person name="Stankova E."/>
            <person name="Vrbovska V."/>
            <person name="Nemec M."/>
            <person name="Bartak M."/>
            <person name="Svec P."/>
            <person name="Busse H.-J."/>
            <person name="Pantucek R."/>
        </authorList>
    </citation>
    <scope>NUCLEOTIDE SEQUENCE [LARGE SCALE GENOMIC DNA]</scope>
    <source>
        <strain evidence="1 2">CCM 8649</strain>
    </source>
</reference>